<dbReference type="EMBL" id="CADCVI010000039">
    <property type="protein sequence ID" value="CAA9459051.1"/>
    <property type="molecule type" value="Genomic_DNA"/>
</dbReference>
<gene>
    <name evidence="1" type="ORF">AVDCRST_MAG25-564</name>
</gene>
<accession>A0A6J4R3K2</accession>
<feature type="non-terminal residue" evidence="1">
    <location>
        <position position="1"/>
    </location>
</feature>
<evidence type="ECO:0000313" key="1">
    <source>
        <dbReference type="EMBL" id="CAA9459051.1"/>
    </source>
</evidence>
<proteinExistence type="predicted"/>
<protein>
    <submittedName>
        <fullName evidence="1">Uncharacterized protein</fullName>
    </submittedName>
</protein>
<name>A0A6J4R3K2_9ACTN</name>
<sequence>GPERRVLPRRHPGGAVLPVLAPAGCDRHPGGWDRACAAGDLRQGCTDRLLLHGTAV</sequence>
<reference evidence="1" key="1">
    <citation type="submission" date="2020-02" db="EMBL/GenBank/DDBJ databases">
        <authorList>
            <person name="Meier V. D."/>
        </authorList>
    </citation>
    <scope>NUCLEOTIDE SEQUENCE</scope>
    <source>
        <strain evidence="1">AVDCRST_MAG25</strain>
    </source>
</reference>
<organism evidence="1">
    <name type="scientific">uncultured Rubrobacteraceae bacterium</name>
    <dbReference type="NCBI Taxonomy" id="349277"/>
    <lineage>
        <taxon>Bacteria</taxon>
        <taxon>Bacillati</taxon>
        <taxon>Actinomycetota</taxon>
        <taxon>Rubrobacteria</taxon>
        <taxon>Rubrobacterales</taxon>
        <taxon>Rubrobacteraceae</taxon>
        <taxon>environmental samples</taxon>
    </lineage>
</organism>
<feature type="non-terminal residue" evidence="1">
    <location>
        <position position="56"/>
    </location>
</feature>
<dbReference type="AlphaFoldDB" id="A0A6J4R3K2"/>